<dbReference type="Proteomes" id="UP001401887">
    <property type="component" value="Unassembled WGS sequence"/>
</dbReference>
<sequence>MLKFERPSPTNPRPEPQHESPPARRLHPPGAASPQGDPAANPEAQRAAQLNRSTPRAAVQAQVRLNPQRSVRPAAPPPVQAPTRQMEARKRPVRGPLPQMHAVPPRVPAVKATARQSGAGRSSVRTALQVAAPRRLSLQRPTTPSTKVMPAAFAKPRLDPLKLKAARLNPRQVLRDAEKRRTQANKLVGGFLKRGSAQAGRLQTLSGKLGAQVRAAAQGARSRVQASARRHKAALRANIAAMRTQAGTQAAVAHGQLQARATAALAALPKSTQAARTRLKADHTRALRQVDTRTRAQKSGVTAAYQQGAARYRAGGVTVGGEALAHAEARASAYLANVTGKDDSFWDGPLTDDRWKARADAARQVGRAYQQGYAEQGNEQAAQLLAPDGGLGRDLAAIEATARQTRAGLQARLQTAQRKLGDDEARTRRQIQQAQAQLNQALQTQLQGVLAGLGQTQGTQLAAIAHAAAQQTQALDGQADQAVRGLQRSVTQVARQLDRTLNRFGTQVRSSQAPDPRALRRALAGAEAQIGRMVTGAQAQLRGGVGHVTAGLARGAAQAEGSLGAAARSGAAQASQSAQGFRQSSQALVGQALQTFAQLQQAHGRSSAATAAQAHAEFEAAHQHLSTLFEQARTGLEGKLAASAGALIEQLRASFSQLDAAINAQAEKAAAQVQPRWKGWVKIALVVAVVIVVAVLAGPLVIGAVGALAGALGAGATAAGVIGTVVGGAIVGAAAGAVTQIGNNAIDNIGVAAGNQKSLFDGIGKAALIGAVGGAIGGAGGAIGQGLGRAGLLGEGLTQKVAGFGVSSAFDLGGNVMGDLATGSSLSDALKNLTSPEAIMMYAIASGTGAAASRLPGRVGAVQNTMHAAGERFGTTAGDHINNVSGNRRGVMPTGVDSTLAKNTTRISGYRQGRTRVDMSPSSHPQDVQIHQRYAVEARADTSLPGGLKNRVQRLLNSETTQVGGRRWELELEARKHADMATWREQQARDLPKTDPKAQRLVAEARELRLQEADYLNRSRNAPQDGATGQIEHADFPHLTTDEYNAFRARIDAASPTEVWRVRYERYQLNKTKGGLSAEDFDSWLPKAQELHLHNDGEALPAERI</sequence>
<proteinExistence type="predicted"/>
<evidence type="ECO:0000256" key="1">
    <source>
        <dbReference type="SAM" id="Coils"/>
    </source>
</evidence>
<keyword evidence="3" id="KW-1133">Transmembrane helix</keyword>
<comment type="caution">
    <text evidence="4">The sequence shown here is derived from an EMBL/GenBank/DDBJ whole genome shotgun (WGS) entry which is preliminary data.</text>
</comment>
<feature type="transmembrane region" description="Helical" evidence="3">
    <location>
        <begin position="683"/>
        <end position="712"/>
    </location>
</feature>
<keyword evidence="1" id="KW-0175">Coiled coil</keyword>
<feature type="transmembrane region" description="Helical" evidence="3">
    <location>
        <begin position="718"/>
        <end position="738"/>
    </location>
</feature>
<gene>
    <name evidence="4" type="ORF">Dcar01_03731</name>
</gene>
<evidence type="ECO:0000313" key="5">
    <source>
        <dbReference type="Proteomes" id="UP001401887"/>
    </source>
</evidence>
<organism evidence="4 5">
    <name type="scientific">Deinococcus carri</name>
    <dbReference type="NCBI Taxonomy" id="1211323"/>
    <lineage>
        <taxon>Bacteria</taxon>
        <taxon>Thermotogati</taxon>
        <taxon>Deinococcota</taxon>
        <taxon>Deinococci</taxon>
        <taxon>Deinococcales</taxon>
        <taxon>Deinococcaceae</taxon>
        <taxon>Deinococcus</taxon>
    </lineage>
</organism>
<keyword evidence="5" id="KW-1185">Reference proteome</keyword>
<feature type="region of interest" description="Disordered" evidence="2">
    <location>
        <begin position="1"/>
        <end position="89"/>
    </location>
</feature>
<accession>A0ABP9WCA6</accession>
<protein>
    <submittedName>
        <fullName evidence="4">Uncharacterized protein</fullName>
    </submittedName>
</protein>
<evidence type="ECO:0000313" key="4">
    <source>
        <dbReference type="EMBL" id="GAA5514967.1"/>
    </source>
</evidence>
<dbReference type="EMBL" id="BAABRP010000029">
    <property type="protein sequence ID" value="GAA5514967.1"/>
    <property type="molecule type" value="Genomic_DNA"/>
</dbReference>
<keyword evidence="3" id="KW-0472">Membrane</keyword>
<evidence type="ECO:0000256" key="2">
    <source>
        <dbReference type="SAM" id="MobiDB-lite"/>
    </source>
</evidence>
<reference evidence="4 5" key="1">
    <citation type="submission" date="2024-02" db="EMBL/GenBank/DDBJ databases">
        <title>Deinococcus carri NBRC 110142.</title>
        <authorList>
            <person name="Ichikawa N."/>
            <person name="Katano-Makiyama Y."/>
            <person name="Hidaka K."/>
        </authorList>
    </citation>
    <scope>NUCLEOTIDE SEQUENCE [LARGE SCALE GENOMIC DNA]</scope>
    <source>
        <strain evidence="4 5">NBRC 110142</strain>
    </source>
</reference>
<keyword evidence="3" id="KW-0812">Transmembrane</keyword>
<evidence type="ECO:0000256" key="3">
    <source>
        <dbReference type="SAM" id="Phobius"/>
    </source>
</evidence>
<dbReference type="RefSeq" id="WP_345468288.1">
    <property type="nucleotide sequence ID" value="NZ_BAABRP010000029.1"/>
</dbReference>
<name>A0ABP9WCA6_9DEIO</name>
<feature type="coiled-coil region" evidence="1">
    <location>
        <begin position="406"/>
        <end position="444"/>
    </location>
</feature>